<protein>
    <submittedName>
        <fullName evidence="2">Uncharacterized protein YbjT (DUF2867 family)</fullName>
    </submittedName>
</protein>
<dbReference type="AlphaFoldDB" id="A0A4R6IHF5"/>
<dbReference type="PANTHER" id="PTHR43162:SF1">
    <property type="entry name" value="PRESTALK A DIFFERENTIATION PROTEIN A"/>
    <property type="match status" value="1"/>
</dbReference>
<sequence>MKIVVTGSLGHISKPLVERLLESNHTVTVISSDPGKIAIIEDMGATAAIGSVQDADFLATAFTGADAVYTMVPPVSYMEPGLDPIKHFSQIGNNYASAVTQAGIKRVVNLSSWGAHRDSGTGGIVGTYYLEHILNGLPESVSITHIRPASFYYNLFSFIPAIKYTGKISAAYGAGDRTVLVAPEDIAVAVADELENTAGSRSIRYVASDELTCNEVAQILGEAIGKPDLHWDLISAEQAQQSLEAAGLPPTSAALLVELQTGHHNGFISEDYYKHRPELGKVKLTDFAKEFALAYQKQVS</sequence>
<dbReference type="RefSeq" id="WP_133555689.1">
    <property type="nucleotide sequence ID" value="NZ_SNWM01000003.1"/>
</dbReference>
<dbReference type="Gene3D" id="3.40.50.720">
    <property type="entry name" value="NAD(P)-binding Rossmann-like Domain"/>
    <property type="match status" value="1"/>
</dbReference>
<keyword evidence="3" id="KW-1185">Reference proteome</keyword>
<evidence type="ECO:0000313" key="3">
    <source>
        <dbReference type="Proteomes" id="UP000295499"/>
    </source>
</evidence>
<accession>A0A4R6IHF5</accession>
<reference evidence="2 3" key="1">
    <citation type="submission" date="2019-03" db="EMBL/GenBank/DDBJ databases">
        <title>Genomic Encyclopedia of Archaeal and Bacterial Type Strains, Phase II (KMG-II): from individual species to whole genera.</title>
        <authorList>
            <person name="Goeker M."/>
        </authorList>
    </citation>
    <scope>NUCLEOTIDE SEQUENCE [LARGE SCALE GENOMIC DNA]</scope>
    <source>
        <strain evidence="2 3">DSM 19034</strain>
    </source>
</reference>
<evidence type="ECO:0000313" key="2">
    <source>
        <dbReference type="EMBL" id="TDO21297.1"/>
    </source>
</evidence>
<dbReference type="Pfam" id="PF05368">
    <property type="entry name" value="NmrA"/>
    <property type="match status" value="1"/>
</dbReference>
<dbReference type="EMBL" id="SNWM01000003">
    <property type="protein sequence ID" value="TDO21297.1"/>
    <property type="molecule type" value="Genomic_DNA"/>
</dbReference>
<organism evidence="2 3">
    <name type="scientific">Pedobacter duraquae</name>
    <dbReference type="NCBI Taxonomy" id="425511"/>
    <lineage>
        <taxon>Bacteria</taxon>
        <taxon>Pseudomonadati</taxon>
        <taxon>Bacteroidota</taxon>
        <taxon>Sphingobacteriia</taxon>
        <taxon>Sphingobacteriales</taxon>
        <taxon>Sphingobacteriaceae</taxon>
        <taxon>Pedobacter</taxon>
    </lineage>
</organism>
<proteinExistence type="predicted"/>
<name>A0A4R6IHF5_9SPHI</name>
<dbReference type="InterPro" id="IPR051604">
    <property type="entry name" value="Ergot_Alk_Oxidoreductase"/>
</dbReference>
<dbReference type="InterPro" id="IPR036291">
    <property type="entry name" value="NAD(P)-bd_dom_sf"/>
</dbReference>
<dbReference type="Proteomes" id="UP000295499">
    <property type="component" value="Unassembled WGS sequence"/>
</dbReference>
<dbReference type="Gene3D" id="3.90.25.10">
    <property type="entry name" value="UDP-galactose 4-epimerase, domain 1"/>
    <property type="match status" value="1"/>
</dbReference>
<comment type="caution">
    <text evidence="2">The sequence shown here is derived from an EMBL/GenBank/DDBJ whole genome shotgun (WGS) entry which is preliminary data.</text>
</comment>
<dbReference type="SUPFAM" id="SSF51735">
    <property type="entry name" value="NAD(P)-binding Rossmann-fold domains"/>
    <property type="match status" value="1"/>
</dbReference>
<dbReference type="OrthoDB" id="2149806at2"/>
<gene>
    <name evidence="2" type="ORF">CLV32_2401</name>
</gene>
<feature type="domain" description="NmrA-like" evidence="1">
    <location>
        <begin position="2"/>
        <end position="227"/>
    </location>
</feature>
<dbReference type="InterPro" id="IPR008030">
    <property type="entry name" value="NmrA-like"/>
</dbReference>
<evidence type="ECO:0000259" key="1">
    <source>
        <dbReference type="Pfam" id="PF05368"/>
    </source>
</evidence>
<dbReference type="PANTHER" id="PTHR43162">
    <property type="match status" value="1"/>
</dbReference>